<keyword evidence="6 7" id="KW-0030">Aminoacyl-tRNA synthetase</keyword>
<evidence type="ECO:0000313" key="9">
    <source>
        <dbReference type="EMBL" id="OHA93724.1"/>
    </source>
</evidence>
<comment type="similarity">
    <text evidence="7">Belongs to the class-I aminoacyl-tRNA synthetase family.</text>
</comment>
<sequence>MDKKFYITTPIFYPNSNLHMGHAYVVTICDILARSAKLQGKDVYFLTGSDENTGKILKTVAERNQSVDFYLKELSQNFKDLYASLDISYDQFIQTSDKEKHWPGAVALWNKLVEAGDIYKSKYVGLYCVGCETFYTEKDLIDGKCRIHLTAPEQIEEENYFFKLSKYTEQIKNKIQNGELEIIPTSRKNEILALLERGLEDVSFSRPIKNVPHGIPVPNDPEQVIYVWCDALVNYISALGYGLEDDALFQKFWPADVHVIGKDILRFHSAIWPAMLLSAKLALPKSILVHGMINSGGHKMSKSLGNVLDPKELILKYGKDAVRYYLAREVSTFEDSDMTIEKFKEAYNANLANGLGNLVSRIMKMAEDNLDSPIHIHDSEADISLYFELLNNFEIGKACDYIWLQIGVLDQYIQESQPFKVVKVDKEVGQKMIAGLVTKLYFVAMMLDSILPDSAEKIKTLIKKNKAPETPLFIRKD</sequence>
<keyword evidence="5 7" id="KW-0648">Protein biosynthesis</keyword>
<proteinExistence type="inferred from homology"/>
<evidence type="ECO:0000256" key="1">
    <source>
        <dbReference type="ARBA" id="ARBA00012838"/>
    </source>
</evidence>
<evidence type="ECO:0000256" key="5">
    <source>
        <dbReference type="ARBA" id="ARBA00022917"/>
    </source>
</evidence>
<dbReference type="PANTHER" id="PTHR43326">
    <property type="entry name" value="METHIONYL-TRNA SYNTHETASE"/>
    <property type="match status" value="1"/>
</dbReference>
<dbReference type="GO" id="GO:0006431">
    <property type="term" value="P:methionyl-tRNA aminoacylation"/>
    <property type="evidence" value="ECO:0007669"/>
    <property type="project" value="InterPro"/>
</dbReference>
<dbReference type="EC" id="6.1.1.10" evidence="1"/>
<protein>
    <recommendedName>
        <fullName evidence="1">methionine--tRNA ligase</fullName>
        <ecNumber evidence="1">6.1.1.10</ecNumber>
    </recommendedName>
</protein>
<dbReference type="GO" id="GO:0005524">
    <property type="term" value="F:ATP binding"/>
    <property type="evidence" value="ECO:0007669"/>
    <property type="project" value="UniProtKB-KW"/>
</dbReference>
<keyword evidence="4 7" id="KW-0067">ATP-binding</keyword>
<dbReference type="PRINTS" id="PR01041">
    <property type="entry name" value="TRNASYNTHMET"/>
</dbReference>
<accession>A0A1G2T8Y0</accession>
<comment type="caution">
    <text evidence="9">The sequence shown here is derived from an EMBL/GenBank/DDBJ whole genome shotgun (WGS) entry which is preliminary data.</text>
</comment>
<dbReference type="EMBL" id="MHVL01000013">
    <property type="protein sequence ID" value="OHA93724.1"/>
    <property type="molecule type" value="Genomic_DNA"/>
</dbReference>
<evidence type="ECO:0000256" key="2">
    <source>
        <dbReference type="ARBA" id="ARBA00022598"/>
    </source>
</evidence>
<organism evidence="9 10">
    <name type="scientific">Candidatus Zambryskibacteria bacterium RIFCSPHIGHO2_02_38_10.5</name>
    <dbReference type="NCBI Taxonomy" id="1802742"/>
    <lineage>
        <taxon>Bacteria</taxon>
        <taxon>Candidatus Zambryskiibacteriota</taxon>
    </lineage>
</organism>
<dbReference type="Gene3D" id="1.10.730.10">
    <property type="entry name" value="Isoleucyl-tRNA Synthetase, Domain 1"/>
    <property type="match status" value="1"/>
</dbReference>
<dbReference type="InterPro" id="IPR033911">
    <property type="entry name" value="MetRS_core"/>
</dbReference>
<gene>
    <name evidence="9" type="ORF">A2W58_00710</name>
</gene>
<dbReference type="SUPFAM" id="SSF52374">
    <property type="entry name" value="Nucleotidylyl transferase"/>
    <property type="match status" value="1"/>
</dbReference>
<reference evidence="9 10" key="1">
    <citation type="journal article" date="2016" name="Nat. Commun.">
        <title>Thousands of microbial genomes shed light on interconnected biogeochemical processes in an aquifer system.</title>
        <authorList>
            <person name="Anantharaman K."/>
            <person name="Brown C.T."/>
            <person name="Hug L.A."/>
            <person name="Sharon I."/>
            <person name="Castelle C.J."/>
            <person name="Probst A.J."/>
            <person name="Thomas B.C."/>
            <person name="Singh A."/>
            <person name="Wilkins M.J."/>
            <person name="Karaoz U."/>
            <person name="Brodie E.L."/>
            <person name="Williams K.H."/>
            <person name="Hubbard S.S."/>
            <person name="Banfield J.F."/>
        </authorList>
    </citation>
    <scope>NUCLEOTIDE SEQUENCE [LARGE SCALE GENOMIC DNA]</scope>
</reference>
<evidence type="ECO:0000256" key="6">
    <source>
        <dbReference type="ARBA" id="ARBA00023146"/>
    </source>
</evidence>
<dbReference type="CDD" id="cd00814">
    <property type="entry name" value="MetRS_core"/>
    <property type="match status" value="1"/>
</dbReference>
<dbReference type="InterPro" id="IPR015413">
    <property type="entry name" value="Methionyl/Leucyl_tRNA_Synth"/>
</dbReference>
<evidence type="ECO:0000256" key="7">
    <source>
        <dbReference type="RuleBase" id="RU363039"/>
    </source>
</evidence>
<dbReference type="SUPFAM" id="SSF47323">
    <property type="entry name" value="Anticodon-binding domain of a subclass of class I aminoacyl-tRNA synthetases"/>
    <property type="match status" value="1"/>
</dbReference>
<keyword evidence="2 7" id="KW-0436">Ligase</keyword>
<evidence type="ECO:0000256" key="4">
    <source>
        <dbReference type="ARBA" id="ARBA00022840"/>
    </source>
</evidence>
<keyword evidence="3 7" id="KW-0547">Nucleotide-binding</keyword>
<dbReference type="InterPro" id="IPR009080">
    <property type="entry name" value="tRNAsynth_Ia_anticodon-bd"/>
</dbReference>
<evidence type="ECO:0000256" key="3">
    <source>
        <dbReference type="ARBA" id="ARBA00022741"/>
    </source>
</evidence>
<dbReference type="AlphaFoldDB" id="A0A1G2T8Y0"/>
<dbReference type="PANTHER" id="PTHR43326:SF1">
    <property type="entry name" value="METHIONINE--TRNA LIGASE, MITOCHONDRIAL"/>
    <property type="match status" value="1"/>
</dbReference>
<dbReference type="Gene3D" id="3.40.50.620">
    <property type="entry name" value="HUPs"/>
    <property type="match status" value="1"/>
</dbReference>
<dbReference type="FunFam" id="2.170.220.10:FF:000003">
    <property type="entry name" value="Methionine--tRNA ligase"/>
    <property type="match status" value="1"/>
</dbReference>
<dbReference type="InterPro" id="IPR014729">
    <property type="entry name" value="Rossmann-like_a/b/a_fold"/>
</dbReference>
<dbReference type="GO" id="GO:0004825">
    <property type="term" value="F:methionine-tRNA ligase activity"/>
    <property type="evidence" value="ECO:0007669"/>
    <property type="project" value="UniProtKB-EC"/>
</dbReference>
<evidence type="ECO:0000313" key="10">
    <source>
        <dbReference type="Proteomes" id="UP000179264"/>
    </source>
</evidence>
<dbReference type="Pfam" id="PF09334">
    <property type="entry name" value="tRNA-synt_1g"/>
    <property type="match status" value="1"/>
</dbReference>
<name>A0A1G2T8Y0_9BACT</name>
<dbReference type="Proteomes" id="UP000179264">
    <property type="component" value="Unassembled WGS sequence"/>
</dbReference>
<dbReference type="Gene3D" id="2.170.220.10">
    <property type="match status" value="1"/>
</dbReference>
<dbReference type="InterPro" id="IPR023457">
    <property type="entry name" value="Met-tRNA_synth_2"/>
</dbReference>
<evidence type="ECO:0000259" key="8">
    <source>
        <dbReference type="Pfam" id="PF09334"/>
    </source>
</evidence>
<feature type="domain" description="Methionyl/Leucyl tRNA synthetase" evidence="8">
    <location>
        <begin position="137"/>
        <end position="363"/>
    </location>
</feature>